<proteinExistence type="predicted"/>
<sequence>MSHHCSRHSVNQRLVGEKADGRATVPRHLCDLCPVTATRTATRTQTRKYPWSRSRRSNQRQIGFGESVAEELGRCSQLQPRGFHTLTGDQSEEIKPTSDAYFIHWQLGVDNSLFLLRFRLLFRFFFFACRCLTHRLSTTYWTGRYHKAAIDGYLDLLKEATRRDLNTADEDGMTPTLLAAFHGHVDALQLICSREGDPNRSDIWGNTPLHHAAANGHMHILSFLVNFGANLFALDNEFHTAMDVAASRDRMDCVRFLDAAASQQTNQNPKKVATLKKEAVKEAEKRVKLCEKVKKKHQSKMDKMSRGAGNTGSLSEASMASSLSNGGTMSDTNEQFSELIKLKSGSLSSRVKGTLQKRLGRKDKGTLQRSGGDGNVIFLKQENGASEKPEFLDVFSEQDENMSDEDGMGGFEDDDYSEESGQVKQSIFNRPGLGGLIFMKKMGLESDDVPSGNNENLGFLIQNKLSEGDEDADGFEGTGDTDLPWDQEDLGLDDDEDEETSTLDVFLSAVSLPEFSLAFNREHLDLEALMLCSDEDLKGIRIQLGPRKKILEAVARRKNAMKSPGIMKDSCL</sequence>
<reference evidence="6 7" key="1">
    <citation type="submission" date="2019-06" db="EMBL/GenBank/DDBJ databases">
        <title>Draft genomes of female and male turbot (Scophthalmus maximus).</title>
        <authorList>
            <person name="Xu H."/>
            <person name="Xu X.-W."/>
            <person name="Shao C."/>
            <person name="Chen S."/>
        </authorList>
    </citation>
    <scope>NUCLEOTIDE SEQUENCE [LARGE SCALE GENOMIC DNA]</scope>
    <source>
        <strain evidence="6">Ysfricsl-2016a</strain>
        <tissue evidence="6">Blood</tissue>
    </source>
</reference>
<feature type="repeat" description="ANK" evidence="3">
    <location>
        <begin position="204"/>
        <end position="236"/>
    </location>
</feature>
<feature type="region of interest" description="Disordered" evidence="4">
    <location>
        <begin position="292"/>
        <end position="330"/>
    </location>
</feature>
<accession>A0A6A4SKJ4</accession>
<dbReference type="SMART" id="SM00248">
    <property type="entry name" value="ANK"/>
    <property type="match status" value="3"/>
</dbReference>
<name>A0A6A4SKJ4_SCOMX</name>
<dbReference type="Gene3D" id="1.10.150.50">
    <property type="entry name" value="Transcription Factor, Ets-1"/>
    <property type="match status" value="1"/>
</dbReference>
<feature type="domain" description="SAM" evidence="5">
    <location>
        <begin position="502"/>
        <end position="556"/>
    </location>
</feature>
<dbReference type="InterPro" id="IPR013761">
    <property type="entry name" value="SAM/pointed_sf"/>
</dbReference>
<dbReference type="Pfam" id="PF12796">
    <property type="entry name" value="Ank_2"/>
    <property type="match status" value="1"/>
</dbReference>
<dbReference type="AlphaFoldDB" id="A0A6A4SKJ4"/>
<evidence type="ECO:0000313" key="7">
    <source>
        <dbReference type="Proteomes" id="UP000438429"/>
    </source>
</evidence>
<dbReference type="PANTHER" id="PTHR24201">
    <property type="entry name" value="ANK_REP_REGION DOMAIN-CONTAINING PROTEIN"/>
    <property type="match status" value="1"/>
</dbReference>
<dbReference type="InterPro" id="IPR001660">
    <property type="entry name" value="SAM"/>
</dbReference>
<dbReference type="InterPro" id="IPR050776">
    <property type="entry name" value="Ank_Repeat/CDKN_Inhibitor"/>
</dbReference>
<dbReference type="InterPro" id="IPR036770">
    <property type="entry name" value="Ankyrin_rpt-contain_sf"/>
</dbReference>
<keyword evidence="2 3" id="KW-0040">ANK repeat</keyword>
<dbReference type="PROSITE" id="PS50297">
    <property type="entry name" value="ANK_REP_REGION"/>
    <property type="match status" value="1"/>
</dbReference>
<feature type="compositionally biased region" description="Low complexity" evidence="4">
    <location>
        <begin position="313"/>
        <end position="324"/>
    </location>
</feature>
<dbReference type="SUPFAM" id="SSF47769">
    <property type="entry name" value="SAM/Pointed domain"/>
    <property type="match status" value="1"/>
</dbReference>
<dbReference type="InterPro" id="IPR002110">
    <property type="entry name" value="Ankyrin_rpt"/>
</dbReference>
<feature type="region of interest" description="Disordered" evidence="4">
    <location>
        <begin position="468"/>
        <end position="488"/>
    </location>
</feature>
<evidence type="ECO:0000313" key="6">
    <source>
        <dbReference type="EMBL" id="KAF0032678.1"/>
    </source>
</evidence>
<protein>
    <recommendedName>
        <fullName evidence="5">SAM domain-containing protein</fullName>
    </recommendedName>
</protein>
<evidence type="ECO:0000259" key="5">
    <source>
        <dbReference type="Pfam" id="PF00536"/>
    </source>
</evidence>
<comment type="caution">
    <text evidence="6">The sequence shown here is derived from an EMBL/GenBank/DDBJ whole genome shotgun (WGS) entry which is preliminary data.</text>
</comment>
<gene>
    <name evidence="6" type="ORF">F2P81_014968</name>
</gene>
<feature type="compositionally biased region" description="Acidic residues" evidence="4">
    <location>
        <begin position="400"/>
        <end position="418"/>
    </location>
</feature>
<dbReference type="Pfam" id="PF00536">
    <property type="entry name" value="SAM_1"/>
    <property type="match status" value="1"/>
</dbReference>
<feature type="region of interest" description="Disordered" evidence="4">
    <location>
        <begin position="400"/>
        <end position="420"/>
    </location>
</feature>
<dbReference type="PROSITE" id="PS50088">
    <property type="entry name" value="ANK_REPEAT"/>
    <property type="match status" value="1"/>
</dbReference>
<dbReference type="EMBL" id="VEVO01000013">
    <property type="protein sequence ID" value="KAF0032678.1"/>
    <property type="molecule type" value="Genomic_DNA"/>
</dbReference>
<dbReference type="FunFam" id="1.25.40.20:FF:000074">
    <property type="entry name" value="Usher syndrome type-1G protein isoform X1"/>
    <property type="match status" value="1"/>
</dbReference>
<dbReference type="PANTHER" id="PTHR24201:SF15">
    <property type="entry name" value="ANKYRIN REPEAT DOMAIN-CONTAINING PROTEIN 66"/>
    <property type="match status" value="1"/>
</dbReference>
<dbReference type="SUPFAM" id="SSF48403">
    <property type="entry name" value="Ankyrin repeat"/>
    <property type="match status" value="1"/>
</dbReference>
<evidence type="ECO:0000256" key="3">
    <source>
        <dbReference type="PROSITE-ProRule" id="PRU00023"/>
    </source>
</evidence>
<keyword evidence="1" id="KW-0677">Repeat</keyword>
<evidence type="ECO:0000256" key="4">
    <source>
        <dbReference type="SAM" id="MobiDB-lite"/>
    </source>
</evidence>
<dbReference type="Gene3D" id="1.25.40.20">
    <property type="entry name" value="Ankyrin repeat-containing domain"/>
    <property type="match status" value="2"/>
</dbReference>
<evidence type="ECO:0000256" key="2">
    <source>
        <dbReference type="ARBA" id="ARBA00023043"/>
    </source>
</evidence>
<evidence type="ECO:0000256" key="1">
    <source>
        <dbReference type="ARBA" id="ARBA00022737"/>
    </source>
</evidence>
<dbReference type="Proteomes" id="UP000438429">
    <property type="component" value="Unassembled WGS sequence"/>
</dbReference>
<organism evidence="6 7">
    <name type="scientific">Scophthalmus maximus</name>
    <name type="common">Turbot</name>
    <name type="synonym">Psetta maxima</name>
    <dbReference type="NCBI Taxonomy" id="52904"/>
    <lineage>
        <taxon>Eukaryota</taxon>
        <taxon>Metazoa</taxon>
        <taxon>Chordata</taxon>
        <taxon>Craniata</taxon>
        <taxon>Vertebrata</taxon>
        <taxon>Euteleostomi</taxon>
        <taxon>Actinopterygii</taxon>
        <taxon>Neopterygii</taxon>
        <taxon>Teleostei</taxon>
        <taxon>Neoteleostei</taxon>
        <taxon>Acanthomorphata</taxon>
        <taxon>Carangaria</taxon>
        <taxon>Pleuronectiformes</taxon>
        <taxon>Pleuronectoidei</taxon>
        <taxon>Scophthalmidae</taxon>
        <taxon>Scophthalmus</taxon>
    </lineage>
</organism>